<keyword evidence="2" id="KW-0805">Transcription regulation</keyword>
<dbReference type="SUPFAM" id="SSF88946">
    <property type="entry name" value="Sigma2 domain of RNA polymerase sigma factors"/>
    <property type="match status" value="1"/>
</dbReference>
<name>A0A0L8VEK0_9BACT</name>
<evidence type="ECO:0000256" key="1">
    <source>
        <dbReference type="ARBA" id="ARBA00010641"/>
    </source>
</evidence>
<keyword evidence="3" id="KW-0731">Sigma factor</keyword>
<dbReference type="Gene3D" id="1.10.1740.10">
    <property type="match status" value="1"/>
</dbReference>
<dbReference type="InterPro" id="IPR014284">
    <property type="entry name" value="RNA_pol_sigma-70_dom"/>
</dbReference>
<accession>A0A0L8VEK0</accession>
<reference evidence="8" key="1">
    <citation type="submission" date="2015-07" db="EMBL/GenBank/DDBJ databases">
        <title>Genome sequencing of Sunxiuqinia dokdonensis strain SK.</title>
        <authorList>
            <person name="Ahn S."/>
            <person name="Kim B.-C."/>
        </authorList>
    </citation>
    <scope>NUCLEOTIDE SEQUENCE [LARGE SCALE GENOMIC DNA]</scope>
    <source>
        <strain evidence="8">SK</strain>
    </source>
</reference>
<feature type="domain" description="RNA polymerase sigma factor 70 region 4 type 2" evidence="6">
    <location>
        <begin position="120"/>
        <end position="172"/>
    </location>
</feature>
<evidence type="ECO:0000259" key="5">
    <source>
        <dbReference type="Pfam" id="PF04542"/>
    </source>
</evidence>
<dbReference type="EMBL" id="LGIA01000014">
    <property type="protein sequence ID" value="KOH46886.1"/>
    <property type="molecule type" value="Genomic_DNA"/>
</dbReference>
<comment type="similarity">
    <text evidence="1">Belongs to the sigma-70 factor family. ECF subfamily.</text>
</comment>
<dbReference type="CDD" id="cd06171">
    <property type="entry name" value="Sigma70_r4"/>
    <property type="match status" value="1"/>
</dbReference>
<dbReference type="InterPro" id="IPR014327">
    <property type="entry name" value="RNA_pol_sigma70_bacteroid"/>
</dbReference>
<sequence>MNTHNDNDLLTRLKQSDEEAFETIFNTYYASLCLFGSQFLGDDAKAEEITQDLFVNLWSKRDSLHIDRSLRSYLFHAVKNQCLNWIQHTKVREKHAENVKERFNREWNESDYFLEVGLSEKIAASIESLPEKRREIFKLSREQGLKYQEIADQLGLSVKTVETHMGLALKQLREQLRDYKDYFIGLVIFRNI</sequence>
<feature type="domain" description="RNA polymerase sigma-70 region 2" evidence="5">
    <location>
        <begin position="26"/>
        <end position="87"/>
    </location>
</feature>
<evidence type="ECO:0000313" key="8">
    <source>
        <dbReference type="Proteomes" id="UP000036958"/>
    </source>
</evidence>
<dbReference type="Pfam" id="PF08281">
    <property type="entry name" value="Sigma70_r4_2"/>
    <property type="match status" value="1"/>
</dbReference>
<evidence type="ECO:0000256" key="3">
    <source>
        <dbReference type="ARBA" id="ARBA00023082"/>
    </source>
</evidence>
<protein>
    <recommendedName>
        <fullName evidence="9">RNA polymerase sigma-70 factor</fullName>
    </recommendedName>
</protein>
<dbReference type="InterPro" id="IPR007627">
    <property type="entry name" value="RNA_pol_sigma70_r2"/>
</dbReference>
<evidence type="ECO:0000256" key="4">
    <source>
        <dbReference type="ARBA" id="ARBA00023163"/>
    </source>
</evidence>
<dbReference type="InterPro" id="IPR013249">
    <property type="entry name" value="RNA_pol_sigma70_r4_t2"/>
</dbReference>
<dbReference type="GO" id="GO:0006352">
    <property type="term" value="P:DNA-templated transcription initiation"/>
    <property type="evidence" value="ECO:0007669"/>
    <property type="project" value="InterPro"/>
</dbReference>
<gene>
    <name evidence="7" type="ORF">NC99_02860</name>
</gene>
<dbReference type="Pfam" id="PF04542">
    <property type="entry name" value="Sigma70_r2"/>
    <property type="match status" value="1"/>
</dbReference>
<dbReference type="RefSeq" id="WP_053179051.1">
    <property type="nucleotide sequence ID" value="NZ_LGIA01000014.1"/>
</dbReference>
<evidence type="ECO:0000259" key="6">
    <source>
        <dbReference type="Pfam" id="PF08281"/>
    </source>
</evidence>
<dbReference type="Gene3D" id="1.10.10.10">
    <property type="entry name" value="Winged helix-like DNA-binding domain superfamily/Winged helix DNA-binding domain"/>
    <property type="match status" value="1"/>
</dbReference>
<organism evidence="7 8">
    <name type="scientific">Sunxiuqinia dokdonensis</name>
    <dbReference type="NCBI Taxonomy" id="1409788"/>
    <lineage>
        <taxon>Bacteria</taxon>
        <taxon>Pseudomonadati</taxon>
        <taxon>Bacteroidota</taxon>
        <taxon>Bacteroidia</taxon>
        <taxon>Marinilabiliales</taxon>
        <taxon>Prolixibacteraceae</taxon>
        <taxon>Sunxiuqinia</taxon>
    </lineage>
</organism>
<evidence type="ECO:0000313" key="7">
    <source>
        <dbReference type="EMBL" id="KOH46886.1"/>
    </source>
</evidence>
<dbReference type="PANTHER" id="PTHR43133">
    <property type="entry name" value="RNA POLYMERASE ECF-TYPE SIGMA FACTO"/>
    <property type="match status" value="1"/>
</dbReference>
<proteinExistence type="inferred from homology"/>
<dbReference type="InterPro" id="IPR039425">
    <property type="entry name" value="RNA_pol_sigma-70-like"/>
</dbReference>
<dbReference type="OrthoDB" id="1119198at2"/>
<dbReference type="GO" id="GO:0003677">
    <property type="term" value="F:DNA binding"/>
    <property type="evidence" value="ECO:0007669"/>
    <property type="project" value="InterPro"/>
</dbReference>
<evidence type="ECO:0000256" key="2">
    <source>
        <dbReference type="ARBA" id="ARBA00023015"/>
    </source>
</evidence>
<evidence type="ECO:0008006" key="9">
    <source>
        <dbReference type="Google" id="ProtNLM"/>
    </source>
</evidence>
<dbReference type="SUPFAM" id="SSF88659">
    <property type="entry name" value="Sigma3 and sigma4 domains of RNA polymerase sigma factors"/>
    <property type="match status" value="1"/>
</dbReference>
<dbReference type="GO" id="GO:0016987">
    <property type="term" value="F:sigma factor activity"/>
    <property type="evidence" value="ECO:0007669"/>
    <property type="project" value="UniProtKB-KW"/>
</dbReference>
<comment type="caution">
    <text evidence="7">The sequence shown here is derived from an EMBL/GenBank/DDBJ whole genome shotgun (WGS) entry which is preliminary data.</text>
</comment>
<dbReference type="AlphaFoldDB" id="A0A0L8VEK0"/>
<dbReference type="Proteomes" id="UP000036958">
    <property type="component" value="Unassembled WGS sequence"/>
</dbReference>
<dbReference type="InterPro" id="IPR036388">
    <property type="entry name" value="WH-like_DNA-bd_sf"/>
</dbReference>
<dbReference type="InterPro" id="IPR013325">
    <property type="entry name" value="RNA_pol_sigma_r2"/>
</dbReference>
<dbReference type="STRING" id="1409788.NC99_02860"/>
<keyword evidence="8" id="KW-1185">Reference proteome</keyword>
<keyword evidence="4" id="KW-0804">Transcription</keyword>
<dbReference type="NCBIfam" id="TIGR02937">
    <property type="entry name" value="sigma70-ECF"/>
    <property type="match status" value="1"/>
</dbReference>
<dbReference type="PANTHER" id="PTHR43133:SF46">
    <property type="entry name" value="RNA POLYMERASE SIGMA-70 FACTOR ECF SUBFAMILY"/>
    <property type="match status" value="1"/>
</dbReference>
<dbReference type="NCBIfam" id="TIGR02985">
    <property type="entry name" value="Sig70_bacteroi1"/>
    <property type="match status" value="1"/>
</dbReference>
<dbReference type="InterPro" id="IPR013324">
    <property type="entry name" value="RNA_pol_sigma_r3/r4-like"/>
</dbReference>